<proteinExistence type="predicted"/>
<evidence type="ECO:0000313" key="2">
    <source>
        <dbReference type="Proteomes" id="UP000327493"/>
    </source>
</evidence>
<dbReference type="AlphaFoldDB" id="A0A5J5DM53"/>
<organism evidence="1 2">
    <name type="scientific">Etheostoma spectabile</name>
    <name type="common">orangethroat darter</name>
    <dbReference type="NCBI Taxonomy" id="54343"/>
    <lineage>
        <taxon>Eukaryota</taxon>
        <taxon>Metazoa</taxon>
        <taxon>Chordata</taxon>
        <taxon>Craniata</taxon>
        <taxon>Vertebrata</taxon>
        <taxon>Euteleostomi</taxon>
        <taxon>Actinopterygii</taxon>
        <taxon>Neopterygii</taxon>
        <taxon>Teleostei</taxon>
        <taxon>Neoteleostei</taxon>
        <taxon>Acanthomorphata</taxon>
        <taxon>Eupercaria</taxon>
        <taxon>Perciformes</taxon>
        <taxon>Percoidei</taxon>
        <taxon>Percidae</taxon>
        <taxon>Etheostomatinae</taxon>
        <taxon>Etheostoma</taxon>
    </lineage>
</organism>
<dbReference type="Proteomes" id="UP000327493">
    <property type="component" value="Chromosome 2"/>
</dbReference>
<accession>A0A5J5DM53</accession>
<sequence length="198" mass="21609">MSDTEESSAAAAGLAQQPAVKTRRWSSWPGSELSMINRCPKILVMYTSCCTDRSMLLALRRLSLCNGDLANGRHASLSKFGRMFRPIMMSSNSFSICSSHSSAGPGGWASGTDSGPLFWFGVKQSLERGWETDVVLKWGGGEGGSEESVRDPKLVGRRQHVILLSTSFYLQLPRVQESNKLQQGLGLHSLELDLALLT</sequence>
<protein>
    <submittedName>
        <fullName evidence="1">Uncharacterized protein</fullName>
    </submittedName>
</protein>
<dbReference type="EMBL" id="VOFY01000002">
    <property type="protein sequence ID" value="KAA8594454.1"/>
    <property type="molecule type" value="Genomic_DNA"/>
</dbReference>
<gene>
    <name evidence="1" type="ORF">FQN60_011589</name>
</gene>
<reference evidence="1 2" key="1">
    <citation type="submission" date="2019-08" db="EMBL/GenBank/DDBJ databases">
        <title>A chromosome-level genome assembly, high-density linkage maps, and genome scans reveal the genomic architecture of hybrid incompatibilities underlying speciation via character displacement in darters (Percidae: Etheostominae).</title>
        <authorList>
            <person name="Moran R.L."/>
            <person name="Catchen J.M."/>
            <person name="Fuller R.C."/>
        </authorList>
    </citation>
    <scope>NUCLEOTIDE SEQUENCE [LARGE SCALE GENOMIC DNA]</scope>
    <source>
        <strain evidence="1">EspeVRDwgs_2016</strain>
        <tissue evidence="1">Muscle</tissue>
    </source>
</reference>
<comment type="caution">
    <text evidence="1">The sequence shown here is derived from an EMBL/GenBank/DDBJ whole genome shotgun (WGS) entry which is preliminary data.</text>
</comment>
<keyword evidence="2" id="KW-1185">Reference proteome</keyword>
<evidence type="ECO:0000313" key="1">
    <source>
        <dbReference type="EMBL" id="KAA8594454.1"/>
    </source>
</evidence>
<name>A0A5J5DM53_9PERO</name>